<accession>A0A319EGP3</accession>
<keyword evidence="1" id="KW-0812">Transmembrane</keyword>
<name>A0A319EGP3_9EURO</name>
<gene>
    <name evidence="2" type="ORF">BO71DRAFT_90675</name>
</gene>
<keyword evidence="1" id="KW-0472">Membrane</keyword>
<keyword evidence="1" id="KW-1133">Transmembrane helix</keyword>
<reference evidence="2 3" key="1">
    <citation type="submission" date="2018-02" db="EMBL/GenBank/DDBJ databases">
        <title>The genomes of Aspergillus section Nigri reveals drivers in fungal speciation.</title>
        <authorList>
            <consortium name="DOE Joint Genome Institute"/>
            <person name="Vesth T.C."/>
            <person name="Nybo J."/>
            <person name="Theobald S."/>
            <person name="Brandl J."/>
            <person name="Frisvad J.C."/>
            <person name="Nielsen K.F."/>
            <person name="Lyhne E.K."/>
            <person name="Kogle M.E."/>
            <person name="Kuo A."/>
            <person name="Riley R."/>
            <person name="Clum A."/>
            <person name="Nolan M."/>
            <person name="Lipzen A."/>
            <person name="Salamov A."/>
            <person name="Henrissat B."/>
            <person name="Wiebenga A."/>
            <person name="De vries R.P."/>
            <person name="Grigoriev I.V."/>
            <person name="Mortensen U.H."/>
            <person name="Andersen M.R."/>
            <person name="Baker S.E."/>
        </authorList>
    </citation>
    <scope>NUCLEOTIDE SEQUENCE [LARGE SCALE GENOMIC DNA]</scope>
    <source>
        <strain evidence="2 3">CBS 707.79</strain>
    </source>
</reference>
<keyword evidence="3" id="KW-1185">Reference proteome</keyword>
<feature type="transmembrane region" description="Helical" evidence="1">
    <location>
        <begin position="6"/>
        <end position="25"/>
    </location>
</feature>
<evidence type="ECO:0000256" key="1">
    <source>
        <dbReference type="SAM" id="Phobius"/>
    </source>
</evidence>
<dbReference type="Proteomes" id="UP000247810">
    <property type="component" value="Unassembled WGS sequence"/>
</dbReference>
<dbReference type="EMBL" id="KZ825997">
    <property type="protein sequence ID" value="PYH90112.1"/>
    <property type="molecule type" value="Genomic_DNA"/>
</dbReference>
<evidence type="ECO:0000313" key="2">
    <source>
        <dbReference type="EMBL" id="PYH90112.1"/>
    </source>
</evidence>
<dbReference type="AlphaFoldDB" id="A0A319EGP3"/>
<dbReference type="VEuPathDB" id="FungiDB:BO71DRAFT_90675"/>
<sequence length="166" mass="18802">MQEHYYLYFFFSPFFYLLTNCVGGKQNKIITTRKTTKDDPPKKSRCLCVTMARDDYTAFASFLFLSHISFSFPSSIYLFVTLYMGRFASFNVFFFISVSDPIRPHRAVFPSFFSVLAVSHLLDGVGNGLQTLSAYHSRCGCCRGRGPLSPICFPSLVPLPPTCLHV</sequence>
<protein>
    <submittedName>
        <fullName evidence="2">Uncharacterized protein</fullName>
    </submittedName>
</protein>
<evidence type="ECO:0000313" key="3">
    <source>
        <dbReference type="Proteomes" id="UP000247810"/>
    </source>
</evidence>
<proteinExistence type="predicted"/>
<organism evidence="2 3">
    <name type="scientific">Aspergillus ellipticus CBS 707.79</name>
    <dbReference type="NCBI Taxonomy" id="1448320"/>
    <lineage>
        <taxon>Eukaryota</taxon>
        <taxon>Fungi</taxon>
        <taxon>Dikarya</taxon>
        <taxon>Ascomycota</taxon>
        <taxon>Pezizomycotina</taxon>
        <taxon>Eurotiomycetes</taxon>
        <taxon>Eurotiomycetidae</taxon>
        <taxon>Eurotiales</taxon>
        <taxon>Aspergillaceae</taxon>
        <taxon>Aspergillus</taxon>
        <taxon>Aspergillus subgen. Circumdati</taxon>
    </lineage>
</organism>